<evidence type="ECO:0000256" key="3">
    <source>
        <dbReference type="ARBA" id="ARBA00022490"/>
    </source>
</evidence>
<organism evidence="14 15">
    <name type="scientific">Candidatus Harrisonbacteria bacterium RIFCSPLOWO2_02_FULL_45_10c</name>
    <dbReference type="NCBI Taxonomy" id="1798410"/>
    <lineage>
        <taxon>Bacteria</taxon>
        <taxon>Candidatus Harrisoniibacteriota</taxon>
    </lineage>
</organism>
<protein>
    <recommendedName>
        <fullName evidence="10">Arginine--tRNA ligase</fullName>
        <ecNumber evidence="10">6.1.1.19</ecNumber>
    </recommendedName>
    <alternativeName>
        <fullName evidence="10">Arginyl-tRNA synthetase</fullName>
        <shortName evidence="10">ArgRS</shortName>
    </alternativeName>
</protein>
<dbReference type="PANTHER" id="PTHR11956:SF5">
    <property type="entry name" value="ARGININE--TRNA LIGASE, CYTOPLASMIC"/>
    <property type="match status" value="1"/>
</dbReference>
<dbReference type="PANTHER" id="PTHR11956">
    <property type="entry name" value="ARGINYL-TRNA SYNTHETASE"/>
    <property type="match status" value="1"/>
</dbReference>
<evidence type="ECO:0000259" key="13">
    <source>
        <dbReference type="SMART" id="SM01016"/>
    </source>
</evidence>
<evidence type="ECO:0000256" key="6">
    <source>
        <dbReference type="ARBA" id="ARBA00022840"/>
    </source>
</evidence>
<dbReference type="InterPro" id="IPR001278">
    <property type="entry name" value="Arg-tRNA-ligase"/>
</dbReference>
<dbReference type="AlphaFoldDB" id="A0A1G1ZRM1"/>
<dbReference type="SUPFAM" id="SSF52374">
    <property type="entry name" value="Nucleotidylyl transferase"/>
    <property type="match status" value="1"/>
</dbReference>
<evidence type="ECO:0000313" key="14">
    <source>
        <dbReference type="EMBL" id="OGY67368.1"/>
    </source>
</evidence>
<sequence length="563" mass="64284">MRFQEELAERIAAATQLSAEKIAAFLEIPPDKKLGDFAFPCFSLGKNPHEAAEQLKEKVQLPPFIAKAAVIGPYLNFFFSLPHLAEATLTEVYQQVDFYGKQDLGKGKKIVLEFSSPNIAKPFGIGHLRSTVIGNCLYKVFSFLGYALISVNHLGDWGTQFGKLLVAYKKWGNKAALEREPVQHLLEIYVRFHKEAEQHPELEDEAREAFKKLEEGDKASLELWELFRELSLEEFRRFYRILDVEFDTYHGEAFYNPLLDETVKKMQHKDLATISEGALIVDLQKWNMPPLMLRKSDGTSIYHTRDLAAAFYRLRHYKPIKVIYVVGSEQKLHFQQLFKVLELAGVKKDLFTHVDFGLFRFPEGKMSTRKGNVIFLEEVLDKAVALARKVIEEKNPALQQKEEVAKQVGVGAILFADLSADRVRDVEFSWEKMLSFEGETGPYVQYTHARACSILRKAQKEHNLGVSPLVNFATFNLEEERAVLALLAGFPDVLQKVAETYKPHHLAQHLIALSQAFNEFYHKCPVISEQMHTMKGRLLLVQSVRQVLKNGLQLLGMKAPEEM</sequence>
<accession>A0A1G1ZRM1</accession>
<dbReference type="EC" id="6.1.1.19" evidence="10"/>
<dbReference type="InterPro" id="IPR009080">
    <property type="entry name" value="tRNAsynth_Ia_anticodon-bd"/>
</dbReference>
<dbReference type="EMBL" id="MHJM01000027">
    <property type="protein sequence ID" value="OGY67368.1"/>
    <property type="molecule type" value="Genomic_DNA"/>
</dbReference>
<dbReference type="NCBIfam" id="TIGR00456">
    <property type="entry name" value="argS"/>
    <property type="match status" value="1"/>
</dbReference>
<name>A0A1G1ZRM1_9BACT</name>
<dbReference type="PRINTS" id="PR01038">
    <property type="entry name" value="TRNASYNTHARG"/>
</dbReference>
<proteinExistence type="inferred from homology"/>
<evidence type="ECO:0000256" key="11">
    <source>
        <dbReference type="RuleBase" id="RU363038"/>
    </source>
</evidence>
<dbReference type="CDD" id="cd07956">
    <property type="entry name" value="Anticodon_Ia_Arg"/>
    <property type="match status" value="1"/>
</dbReference>
<dbReference type="Pfam" id="PF00750">
    <property type="entry name" value="tRNA-synt_1d"/>
    <property type="match status" value="1"/>
</dbReference>
<comment type="subunit">
    <text evidence="10">Monomer.</text>
</comment>
<dbReference type="Pfam" id="PF05746">
    <property type="entry name" value="DALR_1"/>
    <property type="match status" value="1"/>
</dbReference>
<dbReference type="InterPro" id="IPR035684">
    <property type="entry name" value="ArgRS_core"/>
</dbReference>
<comment type="catalytic activity">
    <reaction evidence="9 10">
        <text>tRNA(Arg) + L-arginine + ATP = L-arginyl-tRNA(Arg) + AMP + diphosphate</text>
        <dbReference type="Rhea" id="RHEA:20301"/>
        <dbReference type="Rhea" id="RHEA-COMP:9658"/>
        <dbReference type="Rhea" id="RHEA-COMP:9673"/>
        <dbReference type="ChEBI" id="CHEBI:30616"/>
        <dbReference type="ChEBI" id="CHEBI:32682"/>
        <dbReference type="ChEBI" id="CHEBI:33019"/>
        <dbReference type="ChEBI" id="CHEBI:78442"/>
        <dbReference type="ChEBI" id="CHEBI:78513"/>
        <dbReference type="ChEBI" id="CHEBI:456215"/>
        <dbReference type="EC" id="6.1.1.19"/>
    </reaction>
</comment>
<dbReference type="GO" id="GO:0006420">
    <property type="term" value="P:arginyl-tRNA aminoacylation"/>
    <property type="evidence" value="ECO:0007669"/>
    <property type="project" value="UniProtKB-UniRule"/>
</dbReference>
<feature type="short sequence motif" description="'HIGH' region" evidence="10">
    <location>
        <begin position="117"/>
        <end position="127"/>
    </location>
</feature>
<dbReference type="InterPro" id="IPR036695">
    <property type="entry name" value="Arg-tRNA-synth_N_sf"/>
</dbReference>
<dbReference type="SUPFAM" id="SSF47323">
    <property type="entry name" value="Anticodon-binding domain of a subclass of class I aminoacyl-tRNA synthetases"/>
    <property type="match status" value="1"/>
</dbReference>
<evidence type="ECO:0000259" key="12">
    <source>
        <dbReference type="SMART" id="SM00836"/>
    </source>
</evidence>
<dbReference type="SMART" id="SM01016">
    <property type="entry name" value="Arg_tRNA_synt_N"/>
    <property type="match status" value="1"/>
</dbReference>
<dbReference type="InterPro" id="IPR005148">
    <property type="entry name" value="Arg-tRNA-synth_N"/>
</dbReference>
<dbReference type="FunFam" id="1.10.730.10:FF:000008">
    <property type="entry name" value="Arginine--tRNA ligase"/>
    <property type="match status" value="1"/>
</dbReference>
<dbReference type="STRING" id="1798410.A3H63_02800"/>
<evidence type="ECO:0000256" key="10">
    <source>
        <dbReference type="HAMAP-Rule" id="MF_00123"/>
    </source>
</evidence>
<evidence type="ECO:0000256" key="4">
    <source>
        <dbReference type="ARBA" id="ARBA00022598"/>
    </source>
</evidence>
<dbReference type="FunFam" id="3.40.50.620:FF:000116">
    <property type="entry name" value="Arginine--tRNA ligase"/>
    <property type="match status" value="1"/>
</dbReference>
<keyword evidence="6 10" id="KW-0067">ATP-binding</keyword>
<dbReference type="InterPro" id="IPR014729">
    <property type="entry name" value="Rossmann-like_a/b/a_fold"/>
</dbReference>
<dbReference type="SMART" id="SM00836">
    <property type="entry name" value="DALR_1"/>
    <property type="match status" value="1"/>
</dbReference>
<feature type="domain" description="Arginyl tRNA synthetase N-terminal" evidence="13">
    <location>
        <begin position="1"/>
        <end position="79"/>
    </location>
</feature>
<feature type="domain" description="DALR anticodon binding" evidence="12">
    <location>
        <begin position="444"/>
        <end position="563"/>
    </location>
</feature>
<dbReference type="CDD" id="cd00671">
    <property type="entry name" value="ArgRS_core"/>
    <property type="match status" value="1"/>
</dbReference>
<evidence type="ECO:0000313" key="15">
    <source>
        <dbReference type="Proteomes" id="UP000176284"/>
    </source>
</evidence>
<dbReference type="GO" id="GO:0005524">
    <property type="term" value="F:ATP binding"/>
    <property type="evidence" value="ECO:0007669"/>
    <property type="project" value="UniProtKB-UniRule"/>
</dbReference>
<keyword evidence="5 10" id="KW-0547">Nucleotide-binding</keyword>
<keyword evidence="3 10" id="KW-0963">Cytoplasm</keyword>
<dbReference type="HAMAP" id="MF_00123">
    <property type="entry name" value="Arg_tRNA_synth"/>
    <property type="match status" value="1"/>
</dbReference>
<keyword evidence="4 10" id="KW-0436">Ligase</keyword>
<dbReference type="GO" id="GO:0004814">
    <property type="term" value="F:arginine-tRNA ligase activity"/>
    <property type="evidence" value="ECO:0007669"/>
    <property type="project" value="UniProtKB-UniRule"/>
</dbReference>
<keyword evidence="8 10" id="KW-0030">Aminoacyl-tRNA synthetase</keyword>
<reference evidence="14 15" key="1">
    <citation type="journal article" date="2016" name="Nat. Commun.">
        <title>Thousands of microbial genomes shed light on interconnected biogeochemical processes in an aquifer system.</title>
        <authorList>
            <person name="Anantharaman K."/>
            <person name="Brown C.T."/>
            <person name="Hug L.A."/>
            <person name="Sharon I."/>
            <person name="Castelle C.J."/>
            <person name="Probst A.J."/>
            <person name="Thomas B.C."/>
            <person name="Singh A."/>
            <person name="Wilkins M.J."/>
            <person name="Karaoz U."/>
            <person name="Brodie E.L."/>
            <person name="Williams K.H."/>
            <person name="Hubbard S.S."/>
            <person name="Banfield J.F."/>
        </authorList>
    </citation>
    <scope>NUCLEOTIDE SEQUENCE [LARGE SCALE GENOMIC DNA]</scope>
</reference>
<evidence type="ECO:0000256" key="8">
    <source>
        <dbReference type="ARBA" id="ARBA00023146"/>
    </source>
</evidence>
<evidence type="ECO:0000256" key="1">
    <source>
        <dbReference type="ARBA" id="ARBA00004496"/>
    </source>
</evidence>
<evidence type="ECO:0000256" key="9">
    <source>
        <dbReference type="ARBA" id="ARBA00049339"/>
    </source>
</evidence>
<dbReference type="Gene3D" id="3.30.1360.70">
    <property type="entry name" value="Arginyl tRNA synthetase N-terminal domain"/>
    <property type="match status" value="1"/>
</dbReference>
<dbReference type="Gene3D" id="3.40.50.620">
    <property type="entry name" value="HUPs"/>
    <property type="match status" value="1"/>
</dbReference>
<evidence type="ECO:0000256" key="7">
    <source>
        <dbReference type="ARBA" id="ARBA00022917"/>
    </source>
</evidence>
<evidence type="ECO:0000256" key="2">
    <source>
        <dbReference type="ARBA" id="ARBA00005594"/>
    </source>
</evidence>
<evidence type="ECO:0000256" key="5">
    <source>
        <dbReference type="ARBA" id="ARBA00022741"/>
    </source>
</evidence>
<dbReference type="Proteomes" id="UP000176284">
    <property type="component" value="Unassembled WGS sequence"/>
</dbReference>
<gene>
    <name evidence="10" type="primary">argS</name>
    <name evidence="14" type="ORF">A3H63_02800</name>
</gene>
<dbReference type="GO" id="GO:0005737">
    <property type="term" value="C:cytoplasm"/>
    <property type="evidence" value="ECO:0007669"/>
    <property type="project" value="UniProtKB-SubCell"/>
</dbReference>
<comment type="caution">
    <text evidence="14">The sequence shown here is derived from an EMBL/GenBank/DDBJ whole genome shotgun (WGS) entry which is preliminary data.</text>
</comment>
<keyword evidence="7 10" id="KW-0648">Protein biosynthesis</keyword>
<comment type="subcellular location">
    <subcellularLocation>
        <location evidence="1 10">Cytoplasm</location>
    </subcellularLocation>
</comment>
<dbReference type="Gene3D" id="1.10.730.10">
    <property type="entry name" value="Isoleucyl-tRNA Synthetase, Domain 1"/>
    <property type="match status" value="1"/>
</dbReference>
<dbReference type="InterPro" id="IPR008909">
    <property type="entry name" value="DALR_anticod-bd"/>
</dbReference>
<dbReference type="SUPFAM" id="SSF55190">
    <property type="entry name" value="Arginyl-tRNA synthetase (ArgRS), N-terminal 'additional' domain"/>
    <property type="match status" value="1"/>
</dbReference>
<comment type="similarity">
    <text evidence="2 10 11">Belongs to the class-I aminoacyl-tRNA synthetase family.</text>
</comment>
<dbReference type="Pfam" id="PF03485">
    <property type="entry name" value="Arg_tRNA_synt_N"/>
    <property type="match status" value="1"/>
</dbReference>